<keyword evidence="4 8" id="KW-0566">Pantothenate biosynthesis</keyword>
<comment type="miscellaneous">
    <text evidence="8">The reaction proceeds by a bi uni uni bi ping pong mechanism.</text>
</comment>
<comment type="pathway">
    <text evidence="1 8">Cofactor biosynthesis; (R)-pantothenate biosynthesis; (R)-pantothenate from (R)-pantoate and beta-alanine: step 1/1.</text>
</comment>
<comment type="function">
    <text evidence="8">Catalyzes the condensation of pantoate with beta-alanine in an ATP-dependent reaction via a pantoyl-adenylate intermediate.</text>
</comment>
<dbReference type="Proteomes" id="UP000517916">
    <property type="component" value="Unassembled WGS sequence"/>
</dbReference>
<keyword evidence="5 8" id="KW-0547">Nucleotide-binding</keyword>
<evidence type="ECO:0000256" key="1">
    <source>
        <dbReference type="ARBA" id="ARBA00004990"/>
    </source>
</evidence>
<feature type="binding site" evidence="8">
    <location>
        <begin position="147"/>
        <end position="150"/>
    </location>
    <ligand>
        <name>ATP</name>
        <dbReference type="ChEBI" id="CHEBI:30616"/>
    </ligand>
</feature>
<dbReference type="Pfam" id="PF02569">
    <property type="entry name" value="Pantoate_ligase"/>
    <property type="match status" value="1"/>
</dbReference>
<comment type="similarity">
    <text evidence="2 8">Belongs to the pantothenate synthetase family.</text>
</comment>
<dbReference type="GO" id="GO:0004592">
    <property type="term" value="F:pantoate-beta-alanine ligase activity"/>
    <property type="evidence" value="ECO:0007669"/>
    <property type="project" value="UniProtKB-EC"/>
</dbReference>
<feature type="binding site" evidence="8">
    <location>
        <begin position="184"/>
        <end position="187"/>
    </location>
    <ligand>
        <name>ATP</name>
        <dbReference type="ChEBI" id="CHEBI:30616"/>
    </ligand>
</feature>
<proteinExistence type="inferred from homology"/>
<evidence type="ECO:0000256" key="7">
    <source>
        <dbReference type="ARBA" id="ARBA00048258"/>
    </source>
</evidence>
<dbReference type="EC" id="6.3.2.1" evidence="8"/>
<evidence type="ECO:0000256" key="5">
    <source>
        <dbReference type="ARBA" id="ARBA00022741"/>
    </source>
</evidence>
<dbReference type="InterPro" id="IPR003721">
    <property type="entry name" value="Pantoate_ligase"/>
</dbReference>
<evidence type="ECO:0000256" key="4">
    <source>
        <dbReference type="ARBA" id="ARBA00022655"/>
    </source>
</evidence>
<keyword evidence="6 8" id="KW-0067">ATP-binding</keyword>
<feature type="active site" description="Proton donor" evidence="8">
    <location>
        <position position="37"/>
    </location>
</feature>
<comment type="subunit">
    <text evidence="8">Homodimer.</text>
</comment>
<keyword evidence="10" id="KW-1185">Reference proteome</keyword>
<feature type="binding site" evidence="8">
    <location>
        <position position="176"/>
    </location>
    <ligand>
        <name>ATP</name>
        <dbReference type="ChEBI" id="CHEBI:30616"/>
    </ligand>
</feature>
<dbReference type="SUPFAM" id="SSF52374">
    <property type="entry name" value="Nucleotidylyl transferase"/>
    <property type="match status" value="1"/>
</dbReference>
<accession>A0ABR6BV82</accession>
<reference evidence="9 10" key="1">
    <citation type="submission" date="2020-08" db="EMBL/GenBank/DDBJ databases">
        <title>Genomic Encyclopedia of Archaeal and Bacterial Type Strains, Phase II (KMG-II): from individual species to whole genera.</title>
        <authorList>
            <person name="Goeker M."/>
        </authorList>
    </citation>
    <scope>NUCLEOTIDE SEQUENCE [LARGE SCALE GENOMIC DNA]</scope>
    <source>
        <strain evidence="9 10">DSM 43850</strain>
    </source>
</reference>
<evidence type="ECO:0000256" key="3">
    <source>
        <dbReference type="ARBA" id="ARBA00022598"/>
    </source>
</evidence>
<comment type="subcellular location">
    <subcellularLocation>
        <location evidence="8">Cytoplasm</location>
    </subcellularLocation>
</comment>
<evidence type="ECO:0000256" key="6">
    <source>
        <dbReference type="ARBA" id="ARBA00022840"/>
    </source>
</evidence>
<dbReference type="Gene3D" id="3.30.1300.10">
    <property type="entry name" value="Pantoate-beta-alanine ligase, C-terminal domain"/>
    <property type="match status" value="1"/>
</dbReference>
<dbReference type="HAMAP" id="MF_00158">
    <property type="entry name" value="PanC"/>
    <property type="match status" value="1"/>
</dbReference>
<feature type="binding site" evidence="8">
    <location>
        <position position="153"/>
    </location>
    <ligand>
        <name>(R)-pantoate</name>
        <dbReference type="ChEBI" id="CHEBI:15980"/>
    </ligand>
</feature>
<evidence type="ECO:0000256" key="2">
    <source>
        <dbReference type="ARBA" id="ARBA00009256"/>
    </source>
</evidence>
<comment type="catalytic activity">
    <reaction evidence="7 8">
        <text>(R)-pantoate + beta-alanine + ATP = (R)-pantothenate + AMP + diphosphate + H(+)</text>
        <dbReference type="Rhea" id="RHEA:10912"/>
        <dbReference type="ChEBI" id="CHEBI:15378"/>
        <dbReference type="ChEBI" id="CHEBI:15980"/>
        <dbReference type="ChEBI" id="CHEBI:29032"/>
        <dbReference type="ChEBI" id="CHEBI:30616"/>
        <dbReference type="ChEBI" id="CHEBI:33019"/>
        <dbReference type="ChEBI" id="CHEBI:57966"/>
        <dbReference type="ChEBI" id="CHEBI:456215"/>
        <dbReference type="EC" id="6.3.2.1"/>
    </reaction>
</comment>
<dbReference type="PANTHER" id="PTHR21299">
    <property type="entry name" value="CYTIDYLATE KINASE/PANTOATE-BETA-ALANINE LIGASE"/>
    <property type="match status" value="1"/>
</dbReference>
<keyword evidence="3 8" id="KW-0436">Ligase</keyword>
<sequence>MKVFTDPIEFRAHNEKLRESGRSIGMFGTLGAVHRGHLSLVDRARAENDVVVSSIFVNPLMFNESAEADRYPSDDEGDLAKLEAAGVDAVVVPPREAVYPPGHVTRITLPELEGRYEAARLPNMLTGISTICTKLLHICVPHRWYFGEKDAQQVAVMKRLARDLWWSCEVVPCPSVREADGLPVSSRNALMDEAERAAALCVVDAVRLAKLRYDAGERDVRALTAVARARIAEQPGARLDYATVVDKDSFDDRETADSGSLVVVAADLGRVRVLDNHPLGRELPPELVARG</sequence>
<dbReference type="Gene3D" id="3.40.50.620">
    <property type="entry name" value="HUPs"/>
    <property type="match status" value="1"/>
</dbReference>
<dbReference type="RefSeq" id="WP_025357356.1">
    <property type="nucleotide sequence ID" value="NZ_BAAABQ010000018.1"/>
</dbReference>
<dbReference type="InterPro" id="IPR014729">
    <property type="entry name" value="Rossmann-like_a/b/a_fold"/>
</dbReference>
<dbReference type="InterPro" id="IPR042176">
    <property type="entry name" value="Pantoate_ligase_C"/>
</dbReference>
<organism evidence="9 10">
    <name type="scientific">Kutzneria viridogrisea</name>
    <dbReference type="NCBI Taxonomy" id="47990"/>
    <lineage>
        <taxon>Bacteria</taxon>
        <taxon>Bacillati</taxon>
        <taxon>Actinomycetota</taxon>
        <taxon>Actinomycetes</taxon>
        <taxon>Pseudonocardiales</taxon>
        <taxon>Pseudonocardiaceae</taxon>
        <taxon>Kutzneria</taxon>
    </lineage>
</organism>
<protein>
    <recommendedName>
        <fullName evidence="8">Pantothenate synthetase</fullName>
        <shortName evidence="8">PS</shortName>
        <ecNumber evidence="8">6.3.2.1</ecNumber>
    </recommendedName>
    <alternativeName>
        <fullName evidence="8">Pantoate--beta-alanine ligase</fullName>
    </alternativeName>
    <alternativeName>
        <fullName evidence="8">Pantoate-activating enzyme</fullName>
    </alternativeName>
</protein>
<dbReference type="PANTHER" id="PTHR21299:SF1">
    <property type="entry name" value="PANTOATE--BETA-ALANINE LIGASE"/>
    <property type="match status" value="1"/>
</dbReference>
<dbReference type="EMBL" id="JACJID010000007">
    <property type="protein sequence ID" value="MBA8930828.1"/>
    <property type="molecule type" value="Genomic_DNA"/>
</dbReference>
<gene>
    <name evidence="8" type="primary">panC</name>
    <name evidence="9" type="ORF">BC739_008075</name>
</gene>
<evidence type="ECO:0000313" key="9">
    <source>
        <dbReference type="EMBL" id="MBA8930828.1"/>
    </source>
</evidence>
<comment type="caution">
    <text evidence="9">The sequence shown here is derived from an EMBL/GenBank/DDBJ whole genome shotgun (WGS) entry which is preliminary data.</text>
</comment>
<evidence type="ECO:0000313" key="10">
    <source>
        <dbReference type="Proteomes" id="UP000517916"/>
    </source>
</evidence>
<evidence type="ECO:0000256" key="8">
    <source>
        <dbReference type="HAMAP-Rule" id="MF_00158"/>
    </source>
</evidence>
<comment type="caution">
    <text evidence="8">Lacks conserved residue(s) required for the propagation of feature annotation.</text>
</comment>
<keyword evidence="8" id="KW-0963">Cytoplasm</keyword>
<name>A0ABR6BV82_9PSEU</name>